<dbReference type="InterPro" id="IPR036249">
    <property type="entry name" value="Thioredoxin-like_sf"/>
</dbReference>
<dbReference type="PANTHER" id="PTHR34386:SF1">
    <property type="entry name" value="GLUTAREDOXIN-LIKE PROTEIN NRDH"/>
    <property type="match status" value="1"/>
</dbReference>
<protein>
    <submittedName>
        <fullName evidence="2">Glutaredoxin family protein</fullName>
    </submittedName>
</protein>
<proteinExistence type="predicted"/>
<evidence type="ECO:0000259" key="1">
    <source>
        <dbReference type="Pfam" id="PF00462"/>
    </source>
</evidence>
<dbReference type="RefSeq" id="WP_285981608.1">
    <property type="nucleotide sequence ID" value="NZ_JASVDS010000002.1"/>
</dbReference>
<dbReference type="EMBL" id="JASVDS010000002">
    <property type="protein sequence ID" value="MDL5031477.1"/>
    <property type="molecule type" value="Genomic_DNA"/>
</dbReference>
<dbReference type="Proteomes" id="UP001238603">
    <property type="component" value="Unassembled WGS sequence"/>
</dbReference>
<dbReference type="InterPro" id="IPR002109">
    <property type="entry name" value="Glutaredoxin"/>
</dbReference>
<evidence type="ECO:0000313" key="2">
    <source>
        <dbReference type="EMBL" id="MDL5031477.1"/>
    </source>
</evidence>
<dbReference type="PROSITE" id="PS51354">
    <property type="entry name" value="GLUTAREDOXIN_2"/>
    <property type="match status" value="1"/>
</dbReference>
<evidence type="ECO:0000313" key="3">
    <source>
        <dbReference type="Proteomes" id="UP001238603"/>
    </source>
</evidence>
<dbReference type="PANTHER" id="PTHR34386">
    <property type="entry name" value="GLUTAREDOXIN"/>
    <property type="match status" value="1"/>
</dbReference>
<feature type="domain" description="Glutaredoxin" evidence="1">
    <location>
        <begin position="52"/>
        <end position="111"/>
    </location>
</feature>
<reference evidence="2 3" key="1">
    <citation type="submission" date="2023-06" db="EMBL/GenBank/DDBJ databases">
        <title>Pelomonas sp. APW6 16S ribosomal RNA gene genome sequencing and assembly.</title>
        <authorList>
            <person name="Woo H."/>
        </authorList>
    </citation>
    <scope>NUCLEOTIDE SEQUENCE [LARGE SCALE GENOMIC DNA]</scope>
    <source>
        <strain evidence="2 3">APW6</strain>
    </source>
</reference>
<keyword evidence="3" id="KW-1185">Reference proteome</keyword>
<name>A0ABT7LF57_9BURK</name>
<dbReference type="Pfam" id="PF00462">
    <property type="entry name" value="Glutaredoxin"/>
    <property type="match status" value="1"/>
</dbReference>
<gene>
    <name evidence="2" type="ORF">QRD43_06110</name>
</gene>
<sequence>MHRLLRRFGPALAIVALGLAAGYAAPRVPTWLRPAYTEGDYRAHFQGHAEPVLLYGTASCRYCKAARAYFQARRIPFADLDVQQDPEQQRRLQSLGEGQAVPVVLIGRRMIVGYQPEAFEAALAQLPP</sequence>
<organism evidence="2 3">
    <name type="scientific">Roseateles subflavus</name>
    <dbReference type="NCBI Taxonomy" id="3053353"/>
    <lineage>
        <taxon>Bacteria</taxon>
        <taxon>Pseudomonadati</taxon>
        <taxon>Pseudomonadota</taxon>
        <taxon>Betaproteobacteria</taxon>
        <taxon>Burkholderiales</taxon>
        <taxon>Sphaerotilaceae</taxon>
        <taxon>Roseateles</taxon>
    </lineage>
</organism>
<dbReference type="Gene3D" id="3.40.30.10">
    <property type="entry name" value="Glutaredoxin"/>
    <property type="match status" value="1"/>
</dbReference>
<dbReference type="SUPFAM" id="SSF52833">
    <property type="entry name" value="Thioredoxin-like"/>
    <property type="match status" value="1"/>
</dbReference>
<accession>A0ABT7LF57</accession>
<comment type="caution">
    <text evidence="2">The sequence shown here is derived from an EMBL/GenBank/DDBJ whole genome shotgun (WGS) entry which is preliminary data.</text>
</comment>
<dbReference type="CDD" id="cd02976">
    <property type="entry name" value="NrdH"/>
    <property type="match status" value="1"/>
</dbReference>
<dbReference type="InterPro" id="IPR051548">
    <property type="entry name" value="Grx-like_ET"/>
</dbReference>